<dbReference type="PROSITE" id="PS00832">
    <property type="entry name" value="25A_SYNTH_1"/>
    <property type="match status" value="1"/>
</dbReference>
<dbReference type="PANTHER" id="PTHR11258">
    <property type="entry name" value="2-5 OLIGOADENYLATE SYNTHETASE"/>
    <property type="match status" value="1"/>
</dbReference>
<proteinExistence type="inferred from homology"/>
<organism evidence="5 6">
    <name type="scientific">Alligator sinensis</name>
    <name type="common">Chinese alligator</name>
    <dbReference type="NCBI Taxonomy" id="38654"/>
    <lineage>
        <taxon>Eukaryota</taxon>
        <taxon>Metazoa</taxon>
        <taxon>Chordata</taxon>
        <taxon>Craniata</taxon>
        <taxon>Vertebrata</taxon>
        <taxon>Euteleostomi</taxon>
        <taxon>Archelosauria</taxon>
        <taxon>Archosauria</taxon>
        <taxon>Crocodylia</taxon>
        <taxon>Alligatoridae</taxon>
        <taxon>Alligatorinae</taxon>
        <taxon>Alligator</taxon>
    </lineage>
</organism>
<dbReference type="GO" id="GO:0045071">
    <property type="term" value="P:negative regulation of viral genome replication"/>
    <property type="evidence" value="ECO:0007669"/>
    <property type="project" value="TreeGrafter"/>
</dbReference>
<gene>
    <name evidence="6" type="primary">LOC102383736</name>
</gene>
<dbReference type="RefSeq" id="XP_025072392.1">
    <property type="nucleotide sequence ID" value="XM_025216607.1"/>
</dbReference>
<evidence type="ECO:0000313" key="6">
    <source>
        <dbReference type="RefSeq" id="XP_025072392.1"/>
    </source>
</evidence>
<evidence type="ECO:0000256" key="2">
    <source>
        <dbReference type="ARBA" id="ARBA00022884"/>
    </source>
</evidence>
<dbReference type="GO" id="GO:0051607">
    <property type="term" value="P:defense response to virus"/>
    <property type="evidence" value="ECO:0007669"/>
    <property type="project" value="TreeGrafter"/>
</dbReference>
<dbReference type="CDD" id="cd05400">
    <property type="entry name" value="NT_2-5OAS_ClassI-CCAase"/>
    <property type="match status" value="1"/>
</dbReference>
<dbReference type="GO" id="GO:0003725">
    <property type="term" value="F:double-stranded RNA binding"/>
    <property type="evidence" value="ECO:0007669"/>
    <property type="project" value="TreeGrafter"/>
</dbReference>
<dbReference type="Pfam" id="PF10421">
    <property type="entry name" value="OAS1_C"/>
    <property type="match status" value="1"/>
</dbReference>
<dbReference type="Gene3D" id="3.30.460.10">
    <property type="entry name" value="Beta Polymerase, domain 2"/>
    <property type="match status" value="1"/>
</dbReference>
<evidence type="ECO:0000259" key="4">
    <source>
        <dbReference type="Pfam" id="PF10421"/>
    </source>
</evidence>
<dbReference type="GO" id="GO:0005829">
    <property type="term" value="C:cytosol"/>
    <property type="evidence" value="ECO:0007669"/>
    <property type="project" value="TreeGrafter"/>
</dbReference>
<dbReference type="PROSITE" id="PS50152">
    <property type="entry name" value="25A_SYNTH_3"/>
    <property type="match status" value="1"/>
</dbReference>
<dbReference type="KEGG" id="asn:102383736"/>
<dbReference type="GO" id="GO:0016020">
    <property type="term" value="C:membrane"/>
    <property type="evidence" value="ECO:0007669"/>
    <property type="project" value="TreeGrafter"/>
</dbReference>
<dbReference type="GeneID" id="102383736"/>
<name>A0A3Q0HL45_ALLSI</name>
<dbReference type="SUPFAM" id="SSF81301">
    <property type="entry name" value="Nucleotidyltransferase"/>
    <property type="match status" value="1"/>
</dbReference>
<dbReference type="FunFam" id="3.30.460.10:FF:000007">
    <property type="entry name" value="2'-5'-oligoadenylate synthetase 1"/>
    <property type="match status" value="1"/>
</dbReference>
<dbReference type="InterPro" id="IPR043519">
    <property type="entry name" value="NT_sf"/>
</dbReference>
<dbReference type="GO" id="GO:0005654">
    <property type="term" value="C:nucleoplasm"/>
    <property type="evidence" value="ECO:0007669"/>
    <property type="project" value="TreeGrafter"/>
</dbReference>
<dbReference type="STRING" id="38654.A0A3Q0HL45"/>
<dbReference type="InterPro" id="IPR043518">
    <property type="entry name" value="2-5OAS_N_CS"/>
</dbReference>
<dbReference type="PANTHER" id="PTHR11258:SF4">
    <property type="entry name" value="2'-5'-OLIGOADENYLATE SYNTHASE 3"/>
    <property type="match status" value="1"/>
</dbReference>
<dbReference type="GO" id="GO:0001730">
    <property type="term" value="F:2'-5'-oligoadenylate synthetase activity"/>
    <property type="evidence" value="ECO:0007669"/>
    <property type="project" value="TreeGrafter"/>
</dbReference>
<sequence>MRSNDWKLKIEKFRLKGGSSGKGTALRGRSDADLVVFLSCFKGYKDQEENRTEIIWEIRRMLEKCQQEKRFEVIIEVSRWENPRVLSFQLRSRMLEESIDFDVLPAYDPLGQHVSGYKPSPDVYLDLIGSCSRGGEFSTCFTELQRDFVMDRPTKVKSLIRLVKHCMSVLTKRS</sequence>
<dbReference type="AlphaFoldDB" id="A0A3Q0HL45"/>
<reference evidence="6" key="1">
    <citation type="submission" date="2025-08" db="UniProtKB">
        <authorList>
            <consortium name="RefSeq"/>
        </authorList>
    </citation>
    <scope>IDENTIFICATION</scope>
</reference>
<protein>
    <submittedName>
        <fullName evidence="6">2'-5'-oligoadenylate synthase 1-like</fullName>
    </submittedName>
</protein>
<dbReference type="InterPro" id="IPR006116">
    <property type="entry name" value="NT_2-5OAS_ClassI-CCAase"/>
</dbReference>
<keyword evidence="5" id="KW-1185">Reference proteome</keyword>
<evidence type="ECO:0000256" key="1">
    <source>
        <dbReference type="ARBA" id="ARBA00009526"/>
    </source>
</evidence>
<dbReference type="Proteomes" id="UP000189705">
    <property type="component" value="Unplaced"/>
</dbReference>
<comment type="similarity">
    <text evidence="1">Belongs to the 2-5A synthase family.</text>
</comment>
<keyword evidence="2" id="KW-0694">RNA-binding</keyword>
<dbReference type="Pfam" id="PF01909">
    <property type="entry name" value="NTP_transf_2"/>
    <property type="match status" value="1"/>
</dbReference>
<dbReference type="InterPro" id="IPR018952">
    <property type="entry name" value="2-5-oligoAdlate_synth_1_dom2/C"/>
</dbReference>
<evidence type="ECO:0000313" key="5">
    <source>
        <dbReference type="Proteomes" id="UP000189705"/>
    </source>
</evidence>
<dbReference type="InterPro" id="IPR002934">
    <property type="entry name" value="Polymerase_NTP_transf_dom"/>
</dbReference>
<feature type="domain" description="Polymerase nucleotidyl transferase" evidence="3">
    <location>
        <begin position="17"/>
        <end position="62"/>
    </location>
</feature>
<dbReference type="InParanoid" id="A0A3Q0HL45"/>
<evidence type="ECO:0000259" key="3">
    <source>
        <dbReference type="Pfam" id="PF01909"/>
    </source>
</evidence>
<dbReference type="Gene3D" id="1.10.1410.20">
    <property type="entry name" value="2'-5'-oligoadenylate synthetase 1, domain 2"/>
    <property type="match status" value="1"/>
</dbReference>
<accession>A0A3Q0HL45</accession>
<feature type="domain" description="2'-5'-oligoadenylate synthetase 1" evidence="4">
    <location>
        <begin position="118"/>
        <end position="169"/>
    </location>
</feature>